<feature type="compositionally biased region" description="Polar residues" evidence="1">
    <location>
        <begin position="175"/>
        <end position="204"/>
    </location>
</feature>
<reference evidence="2" key="1">
    <citation type="submission" date="2021-12" db="EMBL/GenBank/DDBJ databases">
        <authorList>
            <person name="Zaccaron A."/>
            <person name="Stergiopoulos I."/>
        </authorList>
    </citation>
    <scope>NUCLEOTIDE SEQUENCE</scope>
    <source>
        <strain evidence="2">Race5_Kim</strain>
    </source>
</reference>
<protein>
    <submittedName>
        <fullName evidence="2">Uncharacterized protein</fullName>
    </submittedName>
</protein>
<dbReference type="KEGG" id="ffu:CLAFUR5_03125"/>
<dbReference type="RefSeq" id="XP_047758902.1">
    <property type="nucleotide sequence ID" value="XM_047902273.1"/>
</dbReference>
<evidence type="ECO:0000313" key="3">
    <source>
        <dbReference type="Proteomes" id="UP000756132"/>
    </source>
</evidence>
<accession>A0A9Q8P634</accession>
<dbReference type="AlphaFoldDB" id="A0A9Q8P634"/>
<keyword evidence="3" id="KW-1185">Reference proteome</keyword>
<dbReference type="Proteomes" id="UP000756132">
    <property type="component" value="Chromosome 2"/>
</dbReference>
<proteinExistence type="predicted"/>
<reference evidence="2" key="2">
    <citation type="journal article" date="2022" name="Microb. Genom.">
        <title>A chromosome-scale genome assembly of the tomato pathogen Cladosporium fulvum reveals a compartmentalized genome architecture and the presence of a dispensable chromosome.</title>
        <authorList>
            <person name="Zaccaron A.Z."/>
            <person name="Chen L.H."/>
            <person name="Samaras A."/>
            <person name="Stergiopoulos I."/>
        </authorList>
    </citation>
    <scope>NUCLEOTIDE SEQUENCE</scope>
    <source>
        <strain evidence="2">Race5_Kim</strain>
    </source>
</reference>
<feature type="region of interest" description="Disordered" evidence="1">
    <location>
        <begin position="175"/>
        <end position="244"/>
    </location>
</feature>
<gene>
    <name evidence="2" type="ORF">CLAFUR5_03125</name>
</gene>
<dbReference type="EMBL" id="CP090164">
    <property type="protein sequence ID" value="UJO14536.1"/>
    <property type="molecule type" value="Genomic_DNA"/>
</dbReference>
<organism evidence="2 3">
    <name type="scientific">Passalora fulva</name>
    <name type="common">Tomato leaf mold</name>
    <name type="synonym">Cladosporium fulvum</name>
    <dbReference type="NCBI Taxonomy" id="5499"/>
    <lineage>
        <taxon>Eukaryota</taxon>
        <taxon>Fungi</taxon>
        <taxon>Dikarya</taxon>
        <taxon>Ascomycota</taxon>
        <taxon>Pezizomycotina</taxon>
        <taxon>Dothideomycetes</taxon>
        <taxon>Dothideomycetidae</taxon>
        <taxon>Mycosphaerellales</taxon>
        <taxon>Mycosphaerellaceae</taxon>
        <taxon>Fulvia</taxon>
    </lineage>
</organism>
<feature type="region of interest" description="Disordered" evidence="1">
    <location>
        <begin position="565"/>
        <end position="584"/>
    </location>
</feature>
<evidence type="ECO:0000313" key="2">
    <source>
        <dbReference type="EMBL" id="UJO14536.1"/>
    </source>
</evidence>
<evidence type="ECO:0000256" key="1">
    <source>
        <dbReference type="SAM" id="MobiDB-lite"/>
    </source>
</evidence>
<sequence length="584" mass="67083">MAHTIRLGICTVAHTEETEPRPREYSIQSAKEKDWLKLLYQICLDWGTNPSKETVVIHTPGDCTSILGHHPLNTWASHHGTAQMLCVHYESHEGGILSMMILNHLTLTLCSEDTSEGSVGQGVLKMDSINKRADLSDELQWESLQARVCTEFGRDPKPDFDWLELYEVHFTRKSTPTKTADQNTSHDQTSSTSATNGQGVTSSAEEIPDGPPFDLQINPVKEGGRNIIDTPAFEGRYGSRREGEPQANAVMRLGTRPDNRFATIHDDAVPMTHVVGVEVWWDSDIEESLFKLRETESWFVNGMSIGDWENGTLFEQKDEIDNLWDKLELDDMFVSTETFEELTRAVHAFVSLGYEEIPLATYLRLQEDYPDYDKINLAVAPPLIPDTTQAAYPGAENPDPDNEPIHTVIRFRNVLADEDITLEVKLQATITDCDDKAAEMRKYIYEGPQDENDQCDAKLGILLPFEVYVLPQTPDQSTLMYRWDNDANENKTARQFLDQQVSQEYDRRLYLEVHIIPDPEWKKKNAEWKVILRQRKEQKEERERREREKKMVELVPRREHRREAYKLARRDGAPLGQRKDQVIV</sequence>
<dbReference type="GeneID" id="71983003"/>
<name>A0A9Q8P634_PASFU</name>